<organism evidence="2 3">
    <name type="scientific">Carboxylicivirga marina</name>
    <dbReference type="NCBI Taxonomy" id="2800988"/>
    <lineage>
        <taxon>Bacteria</taxon>
        <taxon>Pseudomonadati</taxon>
        <taxon>Bacteroidota</taxon>
        <taxon>Bacteroidia</taxon>
        <taxon>Marinilabiliales</taxon>
        <taxon>Marinilabiliaceae</taxon>
        <taxon>Carboxylicivirga</taxon>
    </lineage>
</organism>
<dbReference type="PROSITE" id="PS51462">
    <property type="entry name" value="NUDIX"/>
    <property type="match status" value="1"/>
</dbReference>
<dbReference type="Gene3D" id="3.90.79.10">
    <property type="entry name" value="Nucleoside Triphosphate Pyrophosphohydrolase"/>
    <property type="match status" value="1"/>
</dbReference>
<gene>
    <name evidence="2" type="ORF">JIV24_01850</name>
</gene>
<dbReference type="InterPro" id="IPR054105">
    <property type="entry name" value="WHD_NrtR"/>
</dbReference>
<evidence type="ECO:0000259" key="1">
    <source>
        <dbReference type="PROSITE" id="PS51462"/>
    </source>
</evidence>
<evidence type="ECO:0000313" key="2">
    <source>
        <dbReference type="EMBL" id="MBK3516065.1"/>
    </source>
</evidence>
<dbReference type="PANTHER" id="PTHR43736:SF4">
    <property type="entry name" value="SLR1690 PROTEIN"/>
    <property type="match status" value="1"/>
</dbReference>
<dbReference type="GO" id="GO:0016787">
    <property type="term" value="F:hydrolase activity"/>
    <property type="evidence" value="ECO:0007669"/>
    <property type="project" value="UniProtKB-KW"/>
</dbReference>
<dbReference type="Proteomes" id="UP000605676">
    <property type="component" value="Unassembled WGS sequence"/>
</dbReference>
<dbReference type="EMBL" id="JAENRR010000003">
    <property type="protein sequence ID" value="MBK3516065.1"/>
    <property type="molecule type" value="Genomic_DNA"/>
</dbReference>
<keyword evidence="2" id="KW-0378">Hydrolase</keyword>
<dbReference type="SUPFAM" id="SSF55811">
    <property type="entry name" value="Nudix"/>
    <property type="match status" value="1"/>
</dbReference>
<reference evidence="2 3" key="1">
    <citation type="submission" date="2021-01" db="EMBL/GenBank/DDBJ databases">
        <title>Carboxyliciviraga sp.nov., isolated from coastal sediments.</title>
        <authorList>
            <person name="Lu D."/>
            <person name="Zhang T."/>
        </authorList>
    </citation>
    <scope>NUCLEOTIDE SEQUENCE [LARGE SCALE GENOMIC DNA]</scope>
    <source>
        <strain evidence="2 3">N1Y132</strain>
    </source>
</reference>
<dbReference type="RefSeq" id="WP_200463297.1">
    <property type="nucleotide sequence ID" value="NZ_JAENRR010000003.1"/>
</dbReference>
<dbReference type="InterPro" id="IPR036390">
    <property type="entry name" value="WH_DNA-bd_sf"/>
</dbReference>
<comment type="caution">
    <text evidence="2">The sequence shown here is derived from an EMBL/GenBank/DDBJ whole genome shotgun (WGS) entry which is preliminary data.</text>
</comment>
<dbReference type="InterPro" id="IPR000086">
    <property type="entry name" value="NUDIX_hydrolase_dom"/>
</dbReference>
<accession>A0ABS1HEL6</accession>
<dbReference type="Gene3D" id="1.10.10.10">
    <property type="entry name" value="Winged helix-like DNA-binding domain superfamily/Winged helix DNA-binding domain"/>
    <property type="match status" value="1"/>
</dbReference>
<name>A0ABS1HEL6_9BACT</name>
<dbReference type="Pfam" id="PF21906">
    <property type="entry name" value="WHD_NrtR"/>
    <property type="match status" value="1"/>
</dbReference>
<evidence type="ECO:0000313" key="3">
    <source>
        <dbReference type="Proteomes" id="UP000605676"/>
    </source>
</evidence>
<dbReference type="Pfam" id="PF00293">
    <property type="entry name" value="NUDIX"/>
    <property type="match status" value="1"/>
</dbReference>
<dbReference type="SUPFAM" id="SSF46785">
    <property type="entry name" value="Winged helix' DNA-binding domain"/>
    <property type="match status" value="1"/>
</dbReference>
<protein>
    <submittedName>
        <fullName evidence="2">NUDIX hydrolase</fullName>
    </submittedName>
</protein>
<dbReference type="InterPro" id="IPR015797">
    <property type="entry name" value="NUDIX_hydrolase-like_dom_sf"/>
</dbReference>
<feature type="domain" description="Nudix hydrolase" evidence="1">
    <location>
        <begin position="7"/>
        <end position="141"/>
    </location>
</feature>
<keyword evidence="3" id="KW-1185">Reference proteome</keyword>
<sequence length="227" mass="26437">MTGTKAISNISIDCIIFSFHNDELHTLLLKWAAGKSRGEWALPGGYVNYDENIDAAASRVLKIHTGLDHVYLEQLKAFGDVNRYPKKRVITITYFSLVKYSDIKVEASESVYEVQWFPVKNHPELIFDHQEILQFGLNRLKQIVRHEPIGFKLLPLEFTLLQLQSLYEAILETKFDKPNFRRKLLKMKLLNDTGKKQENVSHRAANLYKFDLNIYEKLKDKGFTFDL</sequence>
<proteinExistence type="predicted"/>
<dbReference type="CDD" id="cd18873">
    <property type="entry name" value="NUDIX_NadM_like"/>
    <property type="match status" value="1"/>
</dbReference>
<dbReference type="PANTHER" id="PTHR43736">
    <property type="entry name" value="ADP-RIBOSE PYROPHOSPHATASE"/>
    <property type="match status" value="1"/>
</dbReference>
<dbReference type="InterPro" id="IPR036388">
    <property type="entry name" value="WH-like_DNA-bd_sf"/>
</dbReference>